<accession>A0ABS1K762</accession>
<dbReference type="Pfam" id="PF24405">
    <property type="entry name" value="Pua-like"/>
    <property type="match status" value="1"/>
</dbReference>
<dbReference type="Pfam" id="PF00149">
    <property type="entry name" value="Metallophos"/>
    <property type="match status" value="1"/>
</dbReference>
<dbReference type="Proteomes" id="UP000639051">
    <property type="component" value="Unassembled WGS sequence"/>
</dbReference>
<dbReference type="PANTHER" id="PTHR42988">
    <property type="entry name" value="PHOSPHOHYDROLASE"/>
    <property type="match status" value="1"/>
</dbReference>
<evidence type="ECO:0000256" key="4">
    <source>
        <dbReference type="ARBA" id="ARBA00025742"/>
    </source>
</evidence>
<feature type="domain" description="Pua-like" evidence="6">
    <location>
        <begin position="3"/>
        <end position="122"/>
    </location>
</feature>
<sequence length="468" mass="53232">MIVLRFSNYDFDTIGEHQQVISDKGYAYWGWWKKQHEPWPGSQINRLATSCSQDSPARIGLVERQAERFYVAECEEVTCEAADPIPTPIPTPDPERTPQYYRDRPWPMWLKFRSINEVEPAKWSREFGPVPQGDETFFYNDHTHGVDVMEVDVPGNRSGILHISDLHFGDDFAFTNDPGIRKRNDLLECIVESLEEPPLAVVVSGDLTTRGDDGGMRSARLFIERLAERLKVPRACVIIAPGNHDILIDDPDRHLDFSNEQCYRDMVRLFYDRHTGLERVHVIRGDSQRLVFGVLNSSRPRTRANMDYGYVGRDRSEPVMREMSEKTRANDCPGFLVLHHHVQPAPVLEFLEDDRPVSLTLDSGEIISFAQKYGVRAILHGHQHLPFVGTTSRLAEISEDGPTPSPGNRTDVLILGAGSAGARADRLGGEMPENSFAHYLPQDDGRLRVRVFRYTPVIKPKLLWDFCA</sequence>
<comment type="similarity">
    <text evidence="4">Belongs to the cyclic nucleotide phosphodiesterase class-III family.</text>
</comment>
<dbReference type="PANTHER" id="PTHR42988:SF2">
    <property type="entry name" value="CYCLIC NUCLEOTIDE PHOSPHODIESTERASE CBUA0032-RELATED"/>
    <property type="match status" value="1"/>
</dbReference>
<evidence type="ECO:0000259" key="6">
    <source>
        <dbReference type="Pfam" id="PF24405"/>
    </source>
</evidence>
<reference evidence="7 8" key="1">
    <citation type="submission" date="2021-01" db="EMBL/GenBank/DDBJ databases">
        <title>Genome public.</title>
        <authorList>
            <person name="Liu C."/>
            <person name="Sun Q."/>
        </authorList>
    </citation>
    <scope>NUCLEOTIDE SEQUENCE [LARGE SCALE GENOMIC DNA]</scope>
    <source>
        <strain evidence="7 8">JC656</strain>
    </source>
</reference>
<name>A0ABS1K762_9MICC</name>
<evidence type="ECO:0000313" key="8">
    <source>
        <dbReference type="Proteomes" id="UP000639051"/>
    </source>
</evidence>
<comment type="caution">
    <text evidence="7">The sequence shown here is derived from an EMBL/GenBank/DDBJ whole genome shotgun (WGS) entry which is preliminary data.</text>
</comment>
<dbReference type="InterPro" id="IPR050884">
    <property type="entry name" value="CNP_phosphodiesterase-III"/>
</dbReference>
<dbReference type="InterPro" id="IPR029052">
    <property type="entry name" value="Metallo-depent_PP-like"/>
</dbReference>
<protein>
    <submittedName>
        <fullName evidence="7">Metallophosphoesterase</fullName>
    </submittedName>
</protein>
<gene>
    <name evidence="7" type="ORF">JJE72_16790</name>
</gene>
<dbReference type="InterPro" id="IPR057406">
    <property type="entry name" value="Pua-like_dom"/>
</dbReference>
<dbReference type="SUPFAM" id="SSF56300">
    <property type="entry name" value="Metallo-dependent phosphatases"/>
    <property type="match status" value="1"/>
</dbReference>
<proteinExistence type="inferred from homology"/>
<evidence type="ECO:0000313" key="7">
    <source>
        <dbReference type="EMBL" id="MBL0707152.1"/>
    </source>
</evidence>
<keyword evidence="1" id="KW-0479">Metal-binding</keyword>
<dbReference type="RefSeq" id="WP_189693607.1">
    <property type="nucleotide sequence ID" value="NZ_BNCM01000006.1"/>
</dbReference>
<evidence type="ECO:0000256" key="1">
    <source>
        <dbReference type="ARBA" id="ARBA00022723"/>
    </source>
</evidence>
<keyword evidence="8" id="KW-1185">Reference proteome</keyword>
<keyword evidence="3" id="KW-0408">Iron</keyword>
<evidence type="ECO:0000256" key="3">
    <source>
        <dbReference type="ARBA" id="ARBA00023004"/>
    </source>
</evidence>
<organism evidence="7 8">
    <name type="scientific">Sinomonas cellulolyticus</name>
    <dbReference type="NCBI Taxonomy" id="2801916"/>
    <lineage>
        <taxon>Bacteria</taxon>
        <taxon>Bacillati</taxon>
        <taxon>Actinomycetota</taxon>
        <taxon>Actinomycetes</taxon>
        <taxon>Micrococcales</taxon>
        <taxon>Micrococcaceae</taxon>
        <taxon>Sinomonas</taxon>
    </lineage>
</organism>
<dbReference type="InterPro" id="IPR004843">
    <property type="entry name" value="Calcineurin-like_PHP"/>
</dbReference>
<dbReference type="EMBL" id="JAERRC010000046">
    <property type="protein sequence ID" value="MBL0707152.1"/>
    <property type="molecule type" value="Genomic_DNA"/>
</dbReference>
<feature type="domain" description="Calcineurin-like phosphoesterase" evidence="5">
    <location>
        <begin position="160"/>
        <end position="385"/>
    </location>
</feature>
<evidence type="ECO:0000259" key="5">
    <source>
        <dbReference type="Pfam" id="PF00149"/>
    </source>
</evidence>
<evidence type="ECO:0000256" key="2">
    <source>
        <dbReference type="ARBA" id="ARBA00022801"/>
    </source>
</evidence>
<dbReference type="Gene3D" id="3.60.21.10">
    <property type="match status" value="1"/>
</dbReference>
<keyword evidence="2" id="KW-0378">Hydrolase</keyword>